<evidence type="ECO:0000313" key="8">
    <source>
        <dbReference type="Proteomes" id="UP000001554"/>
    </source>
</evidence>
<reference evidence="8" key="1">
    <citation type="journal article" date="2020" name="Nat. Ecol. Evol.">
        <title>Deeply conserved synteny resolves early events in vertebrate evolution.</title>
        <authorList>
            <person name="Simakov O."/>
            <person name="Marletaz F."/>
            <person name="Yue J.X."/>
            <person name="O'Connell B."/>
            <person name="Jenkins J."/>
            <person name="Brandt A."/>
            <person name="Calef R."/>
            <person name="Tung C.H."/>
            <person name="Huang T.K."/>
            <person name="Schmutz J."/>
            <person name="Satoh N."/>
            <person name="Yu J.K."/>
            <person name="Putnam N.H."/>
            <person name="Green R.E."/>
            <person name="Rokhsar D.S."/>
        </authorList>
    </citation>
    <scope>NUCLEOTIDE SEQUENCE [LARGE SCALE GENOMIC DNA]</scope>
    <source>
        <strain evidence="8">S238N-H82</strain>
    </source>
</reference>
<keyword evidence="3 7" id="KW-0812">Transmembrane</keyword>
<name>A0A9J7KK27_BRAFL</name>
<dbReference type="Pfam" id="PF04505">
    <property type="entry name" value="CD225"/>
    <property type="match status" value="1"/>
</dbReference>
<proteinExistence type="inferred from homology"/>
<dbReference type="AlphaFoldDB" id="A0A9J7KK27"/>
<evidence type="ECO:0000256" key="3">
    <source>
        <dbReference type="ARBA" id="ARBA00022692"/>
    </source>
</evidence>
<dbReference type="GeneID" id="118406981"/>
<dbReference type="PANTHER" id="PTHR14948">
    <property type="entry name" value="NG5"/>
    <property type="match status" value="1"/>
</dbReference>
<keyword evidence="5 7" id="KW-0472">Membrane</keyword>
<gene>
    <name evidence="9 10" type="primary">LOC118406981</name>
</gene>
<evidence type="ECO:0000256" key="7">
    <source>
        <dbReference type="SAM" id="Phobius"/>
    </source>
</evidence>
<evidence type="ECO:0000256" key="2">
    <source>
        <dbReference type="ARBA" id="ARBA00006843"/>
    </source>
</evidence>
<feature type="region of interest" description="Disordered" evidence="6">
    <location>
        <begin position="1"/>
        <end position="59"/>
    </location>
</feature>
<comment type="subcellular location">
    <subcellularLocation>
        <location evidence="1">Membrane</location>
    </subcellularLocation>
</comment>
<keyword evidence="4 7" id="KW-1133">Transmembrane helix</keyword>
<dbReference type="KEGG" id="bfo:118406981"/>
<evidence type="ECO:0000313" key="10">
    <source>
        <dbReference type="RefSeq" id="XP_035663278.1"/>
    </source>
</evidence>
<organism evidence="8 10">
    <name type="scientific">Branchiostoma floridae</name>
    <name type="common">Florida lancelet</name>
    <name type="synonym">Amphioxus</name>
    <dbReference type="NCBI Taxonomy" id="7739"/>
    <lineage>
        <taxon>Eukaryota</taxon>
        <taxon>Metazoa</taxon>
        <taxon>Chordata</taxon>
        <taxon>Cephalochordata</taxon>
        <taxon>Leptocardii</taxon>
        <taxon>Amphioxiformes</taxon>
        <taxon>Branchiostomatidae</taxon>
        <taxon>Branchiostoma</taxon>
    </lineage>
</organism>
<keyword evidence="8" id="KW-1185">Reference proteome</keyword>
<evidence type="ECO:0000256" key="5">
    <source>
        <dbReference type="ARBA" id="ARBA00023136"/>
    </source>
</evidence>
<feature type="compositionally biased region" description="Low complexity" evidence="6">
    <location>
        <begin position="44"/>
        <end position="56"/>
    </location>
</feature>
<dbReference type="RefSeq" id="XP_035663278.1">
    <property type="nucleotide sequence ID" value="XM_035807385.1"/>
</dbReference>
<dbReference type="OMA" id="IVCIITY"/>
<dbReference type="Proteomes" id="UP000001554">
    <property type="component" value="Chromosome 19"/>
</dbReference>
<comment type="similarity">
    <text evidence="2">Belongs to the CD225/Dispanin family.</text>
</comment>
<dbReference type="GO" id="GO:0016020">
    <property type="term" value="C:membrane"/>
    <property type="evidence" value="ECO:0000318"/>
    <property type="project" value="GO_Central"/>
</dbReference>
<dbReference type="OrthoDB" id="10004307at2759"/>
<reference evidence="9 10" key="2">
    <citation type="submission" date="2025-04" db="UniProtKB">
        <authorList>
            <consortium name="RefSeq"/>
        </authorList>
    </citation>
    <scope>IDENTIFICATION</scope>
    <source>
        <strain evidence="9 10">S238N-H82</strain>
        <tissue evidence="9 10">Testes</tissue>
    </source>
</reference>
<feature type="transmembrane region" description="Helical" evidence="7">
    <location>
        <begin position="76"/>
        <end position="102"/>
    </location>
</feature>
<dbReference type="InterPro" id="IPR007593">
    <property type="entry name" value="CD225/Dispanin_fam"/>
</dbReference>
<dbReference type="InterPro" id="IPR051423">
    <property type="entry name" value="CD225/Dispanin"/>
</dbReference>
<evidence type="ECO:0000256" key="6">
    <source>
        <dbReference type="SAM" id="MobiDB-lite"/>
    </source>
</evidence>
<evidence type="ECO:0000313" key="9">
    <source>
        <dbReference type="RefSeq" id="XP_035663277.1"/>
    </source>
</evidence>
<feature type="transmembrane region" description="Helical" evidence="7">
    <location>
        <begin position="123"/>
        <end position="139"/>
    </location>
</feature>
<dbReference type="RefSeq" id="XP_035663277.1">
    <property type="nucleotide sequence ID" value="XM_035807384.1"/>
</dbReference>
<accession>A0A9J7KK27</accession>
<evidence type="ECO:0000256" key="1">
    <source>
        <dbReference type="ARBA" id="ARBA00004370"/>
    </source>
</evidence>
<dbReference type="PANTHER" id="PTHR14948:SF44">
    <property type="entry name" value="PROLINE-RICH TRANSMEMBRANE PROTEIN 1-LIKE"/>
    <property type="match status" value="1"/>
</dbReference>
<sequence>MATESELYPPPPYNVDHREQPQGYGFHPYYTQQPPYNPHPPYNQQPQYNQHQHPTNMHPYGQQTTTVEISVLPKDYYGLSIFTLICCCLPVGVAALIFSYEVQSANAIGDVPRALKASNRAKILNYVALVLGAFCWMLVSNH</sequence>
<evidence type="ECO:0000256" key="4">
    <source>
        <dbReference type="ARBA" id="ARBA00022989"/>
    </source>
</evidence>
<protein>
    <submittedName>
        <fullName evidence="9 10">Proline rich transmembrane protein 1B-like</fullName>
    </submittedName>
</protein>